<evidence type="ECO:0000313" key="3">
    <source>
        <dbReference type="Proteomes" id="UP000256269"/>
    </source>
</evidence>
<proteinExistence type="predicted"/>
<organism evidence="2 3">
    <name type="scientific">Kutzneria buriramensis</name>
    <dbReference type="NCBI Taxonomy" id="1045776"/>
    <lineage>
        <taxon>Bacteria</taxon>
        <taxon>Bacillati</taxon>
        <taxon>Actinomycetota</taxon>
        <taxon>Actinomycetes</taxon>
        <taxon>Pseudonocardiales</taxon>
        <taxon>Pseudonocardiaceae</taxon>
        <taxon>Kutzneria</taxon>
    </lineage>
</organism>
<gene>
    <name evidence="2" type="ORF">BCF44_106370</name>
</gene>
<dbReference type="RefSeq" id="WP_116175833.1">
    <property type="nucleotide sequence ID" value="NZ_CP144375.1"/>
</dbReference>
<dbReference type="Proteomes" id="UP000256269">
    <property type="component" value="Unassembled WGS sequence"/>
</dbReference>
<evidence type="ECO:0000313" key="2">
    <source>
        <dbReference type="EMBL" id="REH47205.1"/>
    </source>
</evidence>
<name>A0A3E0HMF2_9PSEU</name>
<keyword evidence="3" id="KW-1185">Reference proteome</keyword>
<comment type="caution">
    <text evidence="2">The sequence shown here is derived from an EMBL/GenBank/DDBJ whole genome shotgun (WGS) entry which is preliminary data.</text>
</comment>
<sequence length="157" mass="15980">MQTIRRIAVLGGVTVLAAAALAVPAAADTQVTELASLVDGGGRDAKAVNDQGQAAGTSLAPDKSVHAVRWDADGTITDLGDSFDGKWSIAYGINNGGVVVGEVDGDGHRNPTRWDADGTPTRLDLPDGAVGGEARAINNDGVIVGWTKIGDVDHGVR</sequence>
<evidence type="ECO:0000256" key="1">
    <source>
        <dbReference type="SAM" id="SignalP"/>
    </source>
</evidence>
<dbReference type="AlphaFoldDB" id="A0A3E0HMF2"/>
<dbReference type="OrthoDB" id="4310309at2"/>
<reference evidence="2 3" key="1">
    <citation type="submission" date="2018-08" db="EMBL/GenBank/DDBJ databases">
        <title>Genomic Encyclopedia of Archaeal and Bacterial Type Strains, Phase II (KMG-II): from individual species to whole genera.</title>
        <authorList>
            <person name="Goeker M."/>
        </authorList>
    </citation>
    <scope>NUCLEOTIDE SEQUENCE [LARGE SCALE GENOMIC DNA]</scope>
    <source>
        <strain evidence="2 3">DSM 45791</strain>
    </source>
</reference>
<accession>A0A3E0HMF2</accession>
<dbReference type="EMBL" id="QUNO01000006">
    <property type="protein sequence ID" value="REH47205.1"/>
    <property type="molecule type" value="Genomic_DNA"/>
</dbReference>
<protein>
    <submittedName>
        <fullName evidence="2">Putative HAF family extracellular repeat protein</fullName>
    </submittedName>
</protein>
<feature type="signal peptide" evidence="1">
    <location>
        <begin position="1"/>
        <end position="27"/>
    </location>
</feature>
<feature type="chain" id="PRO_5017537382" evidence="1">
    <location>
        <begin position="28"/>
        <end position="157"/>
    </location>
</feature>
<keyword evidence="1" id="KW-0732">Signal</keyword>